<reference evidence="1" key="1">
    <citation type="journal article" date="2022" name="bioRxiv">
        <title>Sequencing and chromosome-scale assembly of the giantPleurodeles waltlgenome.</title>
        <authorList>
            <person name="Brown T."/>
            <person name="Elewa A."/>
            <person name="Iarovenko S."/>
            <person name="Subramanian E."/>
            <person name="Araus A.J."/>
            <person name="Petzold A."/>
            <person name="Susuki M."/>
            <person name="Suzuki K.-i.T."/>
            <person name="Hayashi T."/>
            <person name="Toyoda A."/>
            <person name="Oliveira C."/>
            <person name="Osipova E."/>
            <person name="Leigh N.D."/>
            <person name="Simon A."/>
            <person name="Yun M.H."/>
        </authorList>
    </citation>
    <scope>NUCLEOTIDE SEQUENCE</scope>
    <source>
        <strain evidence="1">20211129_DDA</strain>
        <tissue evidence="1">Liver</tissue>
    </source>
</reference>
<evidence type="ECO:0000313" key="2">
    <source>
        <dbReference type="Proteomes" id="UP001066276"/>
    </source>
</evidence>
<evidence type="ECO:0000313" key="1">
    <source>
        <dbReference type="EMBL" id="KAJ1101599.1"/>
    </source>
</evidence>
<organism evidence="1 2">
    <name type="scientific">Pleurodeles waltl</name>
    <name type="common">Iberian ribbed newt</name>
    <dbReference type="NCBI Taxonomy" id="8319"/>
    <lineage>
        <taxon>Eukaryota</taxon>
        <taxon>Metazoa</taxon>
        <taxon>Chordata</taxon>
        <taxon>Craniata</taxon>
        <taxon>Vertebrata</taxon>
        <taxon>Euteleostomi</taxon>
        <taxon>Amphibia</taxon>
        <taxon>Batrachia</taxon>
        <taxon>Caudata</taxon>
        <taxon>Salamandroidea</taxon>
        <taxon>Salamandridae</taxon>
        <taxon>Pleurodelinae</taxon>
        <taxon>Pleurodeles</taxon>
    </lineage>
</organism>
<dbReference type="AlphaFoldDB" id="A0AAV7MGE5"/>
<proteinExistence type="predicted"/>
<dbReference type="Proteomes" id="UP001066276">
    <property type="component" value="Chromosome 10"/>
</dbReference>
<sequence>MSELHPSDLWTMAVTKEEARASDATVTLFRKSKKGDKILHHVKDFMKCYVYPSEQMNSKEEVEHHRVFSAVLNLEPF</sequence>
<dbReference type="EMBL" id="JANPWB010000014">
    <property type="protein sequence ID" value="KAJ1101599.1"/>
    <property type="molecule type" value="Genomic_DNA"/>
</dbReference>
<protein>
    <submittedName>
        <fullName evidence="1">Uncharacterized protein</fullName>
    </submittedName>
</protein>
<accession>A0AAV7MGE5</accession>
<comment type="caution">
    <text evidence="1">The sequence shown here is derived from an EMBL/GenBank/DDBJ whole genome shotgun (WGS) entry which is preliminary data.</text>
</comment>
<keyword evidence="2" id="KW-1185">Reference proteome</keyword>
<gene>
    <name evidence="1" type="ORF">NDU88_006665</name>
</gene>
<name>A0AAV7MGE5_PLEWA</name>